<dbReference type="EMBL" id="CP035495">
    <property type="protein sequence ID" value="QAY62796.1"/>
    <property type="molecule type" value="Genomic_DNA"/>
</dbReference>
<feature type="domain" description="Transposase IS116/IS110/IS902 C-terminal" evidence="2">
    <location>
        <begin position="220"/>
        <end position="292"/>
    </location>
</feature>
<protein>
    <submittedName>
        <fullName evidence="3">IS110 family transposase</fullName>
    </submittedName>
</protein>
<dbReference type="RefSeq" id="WP_129203275.1">
    <property type="nucleotide sequence ID" value="NZ_CP035495.1"/>
</dbReference>
<dbReference type="NCBIfam" id="NF033542">
    <property type="entry name" value="transpos_IS110"/>
    <property type="match status" value="1"/>
</dbReference>
<dbReference type="KEGG" id="xyl:ET495_05460"/>
<dbReference type="GO" id="GO:0003677">
    <property type="term" value="F:DNA binding"/>
    <property type="evidence" value="ECO:0007669"/>
    <property type="project" value="InterPro"/>
</dbReference>
<dbReference type="PANTHER" id="PTHR33055:SF3">
    <property type="entry name" value="PUTATIVE TRANSPOSASE FOR IS117-RELATED"/>
    <property type="match status" value="1"/>
</dbReference>
<organism evidence="3 4">
    <name type="scientific">Xylanimonas allomyrinae</name>
    <dbReference type="NCBI Taxonomy" id="2509459"/>
    <lineage>
        <taxon>Bacteria</taxon>
        <taxon>Bacillati</taxon>
        <taxon>Actinomycetota</taxon>
        <taxon>Actinomycetes</taxon>
        <taxon>Micrococcales</taxon>
        <taxon>Promicromonosporaceae</taxon>
        <taxon>Xylanimonas</taxon>
    </lineage>
</organism>
<feature type="domain" description="Transposase IS110-like N-terminal" evidence="1">
    <location>
        <begin position="8"/>
        <end position="151"/>
    </location>
</feature>
<dbReference type="GO" id="GO:0004803">
    <property type="term" value="F:transposase activity"/>
    <property type="evidence" value="ECO:0007669"/>
    <property type="project" value="InterPro"/>
</dbReference>
<evidence type="ECO:0000259" key="1">
    <source>
        <dbReference type="Pfam" id="PF01548"/>
    </source>
</evidence>
<keyword evidence="4" id="KW-1185">Reference proteome</keyword>
<name>A0A4P6EKV5_9MICO</name>
<evidence type="ECO:0000259" key="2">
    <source>
        <dbReference type="Pfam" id="PF02371"/>
    </source>
</evidence>
<evidence type="ECO:0000313" key="3">
    <source>
        <dbReference type="EMBL" id="QAY62796.1"/>
    </source>
</evidence>
<gene>
    <name evidence="3" type="ORF">ET495_05460</name>
</gene>
<evidence type="ECO:0000313" key="4">
    <source>
        <dbReference type="Proteomes" id="UP000291758"/>
    </source>
</evidence>
<dbReference type="Pfam" id="PF01548">
    <property type="entry name" value="DEDD_Tnp_IS110"/>
    <property type="match status" value="1"/>
</dbReference>
<reference evidence="3 4" key="1">
    <citation type="submission" date="2019-01" db="EMBL/GenBank/DDBJ databases">
        <title>Genome sequencing of strain 2JSPR-7.</title>
        <authorList>
            <person name="Heo J."/>
            <person name="Kim S.-J."/>
            <person name="Kim J.-S."/>
            <person name="Hong S.-B."/>
            <person name="Kwon S.-W."/>
        </authorList>
    </citation>
    <scope>NUCLEOTIDE SEQUENCE [LARGE SCALE GENOMIC DNA]</scope>
    <source>
        <strain evidence="3 4">2JSPR-7</strain>
    </source>
</reference>
<dbReference type="InterPro" id="IPR003346">
    <property type="entry name" value="Transposase_20"/>
</dbReference>
<dbReference type="GO" id="GO:0006313">
    <property type="term" value="P:DNA transposition"/>
    <property type="evidence" value="ECO:0007669"/>
    <property type="project" value="InterPro"/>
</dbReference>
<dbReference type="PANTHER" id="PTHR33055">
    <property type="entry name" value="TRANSPOSASE FOR INSERTION SEQUENCE ELEMENT IS1111A"/>
    <property type="match status" value="1"/>
</dbReference>
<dbReference type="OrthoDB" id="3191145at2"/>
<proteinExistence type="predicted"/>
<dbReference type="Proteomes" id="UP000291758">
    <property type="component" value="Chromosome"/>
</dbReference>
<dbReference type="AlphaFoldDB" id="A0A4P6EKV5"/>
<sequence>MFKERTSVGLDVHARSVVAAAIDGQTGEVLSRRLTPAYADVVTWLAGLPGPVAVTYEAGPTGFGLYRALTGAGIECVVAAPSKLQRPAGDRVKTDARDALHLAKLLRLGEVTAVEVPTVEREAARDLVRAREDVRADLMRARHRLSKMLLRHGIVYSGGRAWTQDHDYWLRRQRFDQRAAASTFDAYYDTVKLIEARRDVLDKEIVAMAGDGEYTAVTNRLCALRGIATLTGFALAVEIGDWHRFSGRTIGAFLGLVPTEYSSGASRSQGEITKTGNAHVRRLLVEAAWHHRTRYAISAHMLKRWEQASPAVRARADAGNRRLHQRWVTFADRKKRSTVACVGVARELAGWCWSLATLEE</sequence>
<dbReference type="InterPro" id="IPR002525">
    <property type="entry name" value="Transp_IS110-like_N"/>
</dbReference>
<dbReference type="Pfam" id="PF02371">
    <property type="entry name" value="Transposase_20"/>
    <property type="match status" value="1"/>
</dbReference>
<dbReference type="InterPro" id="IPR047650">
    <property type="entry name" value="Transpos_IS110"/>
</dbReference>
<accession>A0A4P6EKV5</accession>